<evidence type="ECO:0000313" key="6">
    <source>
        <dbReference type="Proteomes" id="UP000238338"/>
    </source>
</evidence>
<dbReference type="EMBL" id="PVEP01000004">
    <property type="protein sequence ID" value="PQV56770.1"/>
    <property type="molecule type" value="Genomic_DNA"/>
</dbReference>
<dbReference type="Pfam" id="PF02719">
    <property type="entry name" value="Polysacc_synt_2"/>
    <property type="match status" value="1"/>
</dbReference>
<dbReference type="PANTHER" id="PTHR43318:SF1">
    <property type="entry name" value="POLYSACCHARIDE BIOSYNTHESIS PROTEIN EPSC-RELATED"/>
    <property type="match status" value="1"/>
</dbReference>
<sequence>MVKLLLALTPPQKRVIFLLTDLLLAPLAFFAALVVQHNTLLPLAEMRASLNLLPVLLALTLALGLALSIPDIRPKDFDGGAALKVAMFAALLAGGTGIAAWAQDEALGAGFFVIFAMLFFGVCAATRIAICHVLIWIYGRSRAITNVLIYGAGRTGMMVATALRNRSDIVAVAFADDNPALAGISVAGLPVYPVRDLPTLFSMARIDRVIIAIPSLSLHRRTLIAQRFEERGADVWTLPAFSDLMGSTGLLDKLSPAAPRVMLQREEALSGGTHAYDSYAGASVLVSGAGGTIGQELCRQVLTVSPRRLVLFELNEFALFQVENELSVLAADRGVELVSVLGSVADAALVDRVLRENEVDVILHAAAYKHVPLVQKNAIQGLTNNVLGTETLAQKAREVGVPRFVLVSTDKAVRPKNVMGASKRLAEMVVQDLASRSTKTVFSAVRFGNVLGSSGSVLPVFQEQILRGGPVTVTDPAATRFFMTVEEASALVLLAGAFAQGGEIFALDMGDPIAIGTLARRMVELSGFTVRDGARPDGDIDIIATGLRPGEKQHEECMVLQGAVTTDHPKIARISDTGLSEIEMASLLRDLREAVGRADDRAAVALLMRWLPAFAAQNGPDADQDEGLRVVRT</sequence>
<dbReference type="PANTHER" id="PTHR43318">
    <property type="entry name" value="UDP-N-ACETYLGLUCOSAMINE 4,6-DEHYDRATASE"/>
    <property type="match status" value="1"/>
</dbReference>
<dbReference type="Proteomes" id="UP000238338">
    <property type="component" value="Unassembled WGS sequence"/>
</dbReference>
<keyword evidence="2" id="KW-0472">Membrane</keyword>
<evidence type="ECO:0000259" key="4">
    <source>
        <dbReference type="Pfam" id="PF02719"/>
    </source>
</evidence>
<keyword evidence="2" id="KW-0812">Transmembrane</keyword>
<evidence type="ECO:0000313" key="5">
    <source>
        <dbReference type="EMBL" id="PQV56770.1"/>
    </source>
</evidence>
<accession>A0A2S8S7K4</accession>
<dbReference type="Gene3D" id="3.40.50.720">
    <property type="entry name" value="NAD(P)-binding Rossmann-like Domain"/>
    <property type="match status" value="2"/>
</dbReference>
<dbReference type="InterPro" id="IPR036291">
    <property type="entry name" value="NAD(P)-bd_dom_sf"/>
</dbReference>
<gene>
    <name evidence="5" type="ORF">LX70_02344</name>
</gene>
<dbReference type="AlphaFoldDB" id="A0A2S8S7K4"/>
<dbReference type="CDD" id="cd05237">
    <property type="entry name" value="UDP_invert_4-6DH_SDR_e"/>
    <property type="match status" value="1"/>
</dbReference>
<dbReference type="InterPro" id="IPR051203">
    <property type="entry name" value="Polysaccharide_Synthase-Rel"/>
</dbReference>
<feature type="domain" description="Polysaccharide biosynthesis protein CapD-like" evidence="4">
    <location>
        <begin position="284"/>
        <end position="574"/>
    </location>
</feature>
<evidence type="ECO:0000256" key="1">
    <source>
        <dbReference type="ARBA" id="ARBA00007430"/>
    </source>
</evidence>
<feature type="transmembrane region" description="Helical" evidence="2">
    <location>
        <begin position="81"/>
        <end position="102"/>
    </location>
</feature>
<feature type="transmembrane region" description="Helical" evidence="2">
    <location>
        <begin position="15"/>
        <end position="36"/>
    </location>
</feature>
<feature type="transmembrane region" description="Helical" evidence="2">
    <location>
        <begin position="108"/>
        <end position="138"/>
    </location>
</feature>
<evidence type="ECO:0000259" key="3">
    <source>
        <dbReference type="Pfam" id="PF02629"/>
    </source>
</evidence>
<dbReference type="OrthoDB" id="9803111at2"/>
<comment type="caution">
    <text evidence="5">The sequence shown here is derived from an EMBL/GenBank/DDBJ whole genome shotgun (WGS) entry which is preliminary data.</text>
</comment>
<dbReference type="SUPFAM" id="SSF51735">
    <property type="entry name" value="NAD(P)-binding Rossmann-fold domains"/>
    <property type="match status" value="2"/>
</dbReference>
<name>A0A2S8S7K4_9RHOB</name>
<dbReference type="InterPro" id="IPR003869">
    <property type="entry name" value="Polysac_CapD-like"/>
</dbReference>
<reference evidence="5 6" key="1">
    <citation type="submission" date="2018-02" db="EMBL/GenBank/DDBJ databases">
        <title>Genomic Encyclopedia of Archaeal and Bacterial Type Strains, Phase II (KMG-II): from individual species to whole genera.</title>
        <authorList>
            <person name="Goeker M."/>
        </authorList>
    </citation>
    <scope>NUCLEOTIDE SEQUENCE [LARGE SCALE GENOMIC DNA]</scope>
    <source>
        <strain evidence="5 6">DSM 18921</strain>
    </source>
</reference>
<comment type="similarity">
    <text evidence="1">Belongs to the polysaccharide synthase family.</text>
</comment>
<feature type="transmembrane region" description="Helical" evidence="2">
    <location>
        <begin position="48"/>
        <end position="69"/>
    </location>
</feature>
<dbReference type="RefSeq" id="WP_105514926.1">
    <property type="nucleotide sequence ID" value="NZ_PVEP01000004.1"/>
</dbReference>
<keyword evidence="2" id="KW-1133">Transmembrane helix</keyword>
<dbReference type="InterPro" id="IPR003781">
    <property type="entry name" value="CoA-bd"/>
</dbReference>
<dbReference type="Pfam" id="PF02629">
    <property type="entry name" value="CoA_binding"/>
    <property type="match status" value="1"/>
</dbReference>
<protein>
    <submittedName>
        <fullName evidence="5">FlaA1/EpsC-like NDP-sugar epimerase</fullName>
    </submittedName>
</protein>
<keyword evidence="6" id="KW-1185">Reference proteome</keyword>
<evidence type="ECO:0000256" key="2">
    <source>
        <dbReference type="SAM" id="Phobius"/>
    </source>
</evidence>
<proteinExistence type="inferred from homology"/>
<organism evidence="5 6">
    <name type="scientific">Albidovulum denitrificans</name>
    <dbReference type="NCBI Taxonomy" id="404881"/>
    <lineage>
        <taxon>Bacteria</taxon>
        <taxon>Pseudomonadati</taxon>
        <taxon>Pseudomonadota</taxon>
        <taxon>Alphaproteobacteria</taxon>
        <taxon>Rhodobacterales</taxon>
        <taxon>Paracoccaceae</taxon>
        <taxon>Albidovulum</taxon>
    </lineage>
</organism>
<feature type="domain" description="CoA-binding" evidence="3">
    <location>
        <begin position="144"/>
        <end position="215"/>
    </location>
</feature>